<feature type="transmembrane region" description="Helical" evidence="1">
    <location>
        <begin position="31"/>
        <end position="52"/>
    </location>
</feature>
<dbReference type="EMBL" id="CAUJNA010000323">
    <property type="protein sequence ID" value="CAJ1375451.1"/>
    <property type="molecule type" value="Genomic_DNA"/>
</dbReference>
<feature type="transmembrane region" description="Helical" evidence="1">
    <location>
        <begin position="228"/>
        <end position="251"/>
    </location>
</feature>
<sequence>MTLSRPSPSQLIGDPGADQVLSREGQEILRWAIPGLALLAGLFLEHAGLYLATRRYVQWMDELQRPGLELHIQLEGSANESLGSDLGFIAVLLEILADLLPVLCLGLILCLGDLRLWCQTMFSAALLMTLKGFASWATVVPDARGWKACQERLGLDGLRYYREDLPMSKMVPDILLLEVRGLWVGSPLRQRLCADAPFCSSICLSTLFCTSLCEVSMTSWIASREDSGLLPAMAQCIRCLLLVLMLGTALVQGILTSRAEATALGMVLALAVYGNPALALAVDAWCQPQAAPPALGPPGPLPTSPNSSFALMPRSCRPGRRLSCNSRCRQGAAAASLGAARVLLPAKAASGEQPAAAAGIVTADGREHAEIPGEALVRREQKKRELLKKEEADELLSAQRADRFSEQRIQEAVSDQQRMLHSRARKTRHVTVTFGKEPELRGPAAVQHHEALQV</sequence>
<comment type="caution">
    <text evidence="2">The sequence shown here is derived from an EMBL/GenBank/DDBJ whole genome shotgun (WGS) entry which is preliminary data.</text>
</comment>
<proteinExistence type="predicted"/>
<protein>
    <submittedName>
        <fullName evidence="2">Uncharacterized protein</fullName>
    </submittedName>
</protein>
<evidence type="ECO:0000313" key="3">
    <source>
        <dbReference type="Proteomes" id="UP001178507"/>
    </source>
</evidence>
<reference evidence="2" key="1">
    <citation type="submission" date="2023-08" db="EMBL/GenBank/DDBJ databases">
        <authorList>
            <person name="Chen Y."/>
            <person name="Shah S."/>
            <person name="Dougan E. K."/>
            <person name="Thang M."/>
            <person name="Chan C."/>
        </authorList>
    </citation>
    <scope>NUCLEOTIDE SEQUENCE</scope>
</reference>
<name>A0AA36MKP6_9DINO</name>
<keyword evidence="1" id="KW-0812">Transmembrane</keyword>
<accession>A0AA36MKP6</accession>
<keyword evidence="3" id="KW-1185">Reference proteome</keyword>
<dbReference type="Proteomes" id="UP001178507">
    <property type="component" value="Unassembled WGS sequence"/>
</dbReference>
<organism evidence="2 3">
    <name type="scientific">Effrenium voratum</name>
    <dbReference type="NCBI Taxonomy" id="2562239"/>
    <lineage>
        <taxon>Eukaryota</taxon>
        <taxon>Sar</taxon>
        <taxon>Alveolata</taxon>
        <taxon>Dinophyceae</taxon>
        <taxon>Suessiales</taxon>
        <taxon>Symbiodiniaceae</taxon>
        <taxon>Effrenium</taxon>
    </lineage>
</organism>
<evidence type="ECO:0000313" key="2">
    <source>
        <dbReference type="EMBL" id="CAJ1375451.1"/>
    </source>
</evidence>
<keyword evidence="1" id="KW-1133">Transmembrane helix</keyword>
<feature type="transmembrane region" description="Helical" evidence="1">
    <location>
        <begin position="86"/>
        <end position="111"/>
    </location>
</feature>
<dbReference type="AlphaFoldDB" id="A0AA36MKP6"/>
<gene>
    <name evidence="2" type="ORF">EVOR1521_LOCUS4720</name>
</gene>
<keyword evidence="1" id="KW-0472">Membrane</keyword>
<evidence type="ECO:0000256" key="1">
    <source>
        <dbReference type="SAM" id="Phobius"/>
    </source>
</evidence>